<protein>
    <submittedName>
        <fullName evidence="2">Uncharacterized protein</fullName>
    </submittedName>
</protein>
<dbReference type="GeneID" id="36518634"/>
<evidence type="ECO:0000313" key="3">
    <source>
        <dbReference type="Proteomes" id="UP000234585"/>
    </source>
</evidence>
<organism evidence="2 3">
    <name type="scientific">Aspergillus candidus</name>
    <dbReference type="NCBI Taxonomy" id="41067"/>
    <lineage>
        <taxon>Eukaryota</taxon>
        <taxon>Fungi</taxon>
        <taxon>Dikarya</taxon>
        <taxon>Ascomycota</taxon>
        <taxon>Pezizomycotina</taxon>
        <taxon>Eurotiomycetes</taxon>
        <taxon>Eurotiomycetidae</taxon>
        <taxon>Eurotiales</taxon>
        <taxon>Aspergillaceae</taxon>
        <taxon>Aspergillus</taxon>
        <taxon>Aspergillus subgen. Circumdati</taxon>
    </lineage>
</organism>
<dbReference type="EMBL" id="KZ559123">
    <property type="protein sequence ID" value="PLB40648.1"/>
    <property type="molecule type" value="Genomic_DNA"/>
</dbReference>
<gene>
    <name evidence="2" type="ORF">BDW47DRAFT_100590</name>
</gene>
<name>A0A2I2FJ37_ASPCN</name>
<reference evidence="2 3" key="1">
    <citation type="submission" date="2017-12" db="EMBL/GenBank/DDBJ databases">
        <authorList>
            <consortium name="DOE Joint Genome Institute"/>
            <person name="Haridas S."/>
            <person name="Kjaerbolling I."/>
            <person name="Vesth T.C."/>
            <person name="Frisvad J.C."/>
            <person name="Nybo J.L."/>
            <person name="Theobald S."/>
            <person name="Kuo A."/>
            <person name="Bowyer P."/>
            <person name="Matsuda Y."/>
            <person name="Mondo S."/>
            <person name="Lyhne E.K."/>
            <person name="Kogle M.E."/>
            <person name="Clum A."/>
            <person name="Lipzen A."/>
            <person name="Salamov A."/>
            <person name="Ngan C.Y."/>
            <person name="Daum C."/>
            <person name="Chiniquy J."/>
            <person name="Barry K."/>
            <person name="LaButti K."/>
            <person name="Simmons B.A."/>
            <person name="Magnuson J.K."/>
            <person name="Mortensen U.H."/>
            <person name="Larsen T.O."/>
            <person name="Grigoriev I.V."/>
            <person name="Baker S.E."/>
            <person name="Andersen M.R."/>
            <person name="Nordberg H.P."/>
            <person name="Cantor M.N."/>
            <person name="Hua S.X."/>
        </authorList>
    </citation>
    <scope>NUCLEOTIDE SEQUENCE [LARGE SCALE GENOMIC DNA]</scope>
    <source>
        <strain evidence="2 3">CBS 102.13</strain>
    </source>
</reference>
<evidence type="ECO:0000313" key="2">
    <source>
        <dbReference type="EMBL" id="PLB40648.1"/>
    </source>
</evidence>
<proteinExistence type="predicted"/>
<dbReference type="AlphaFoldDB" id="A0A2I2FJ37"/>
<accession>A0A2I2FJ37</accession>
<evidence type="ECO:0000256" key="1">
    <source>
        <dbReference type="SAM" id="MobiDB-lite"/>
    </source>
</evidence>
<dbReference type="RefSeq" id="XP_024674660.1">
    <property type="nucleotide sequence ID" value="XM_024811474.1"/>
</dbReference>
<dbReference type="Proteomes" id="UP000234585">
    <property type="component" value="Unassembled WGS sequence"/>
</dbReference>
<feature type="region of interest" description="Disordered" evidence="1">
    <location>
        <begin position="61"/>
        <end position="80"/>
    </location>
</feature>
<keyword evidence="3" id="KW-1185">Reference proteome</keyword>
<sequence length="80" mass="8303">MTSFSVHLAWATILINLARSPRKRKWGCPTEGHSATSLIGGPADSIALVCRGCIHPVVLASQGGGSISSQSNAGMERELG</sequence>